<evidence type="ECO:0000313" key="4">
    <source>
        <dbReference type="EMBL" id="SCC82081.1"/>
    </source>
</evidence>
<dbReference type="GO" id="GO:0005737">
    <property type="term" value="C:cytoplasm"/>
    <property type="evidence" value="ECO:0007669"/>
    <property type="project" value="TreeGrafter"/>
</dbReference>
<dbReference type="SUPFAM" id="SSF56529">
    <property type="entry name" value="FAH"/>
    <property type="match status" value="1"/>
</dbReference>
<reference evidence="4 6" key="2">
    <citation type="submission" date="2016-08" db="EMBL/GenBank/DDBJ databases">
        <authorList>
            <person name="Varghese N."/>
            <person name="Submissions Spin"/>
        </authorList>
    </citation>
    <scope>NUCLEOTIDE SEQUENCE [LARGE SCALE GENOMIC DNA]</scope>
    <source>
        <strain evidence="4 6">HL-109</strain>
    </source>
</reference>
<reference evidence="3 5" key="1">
    <citation type="submission" date="2015-09" db="EMBL/GenBank/DDBJ databases">
        <title>Identification and resolution of microdiversity through metagenomic sequencing of parallel consortia.</title>
        <authorList>
            <person name="Nelson W.C."/>
            <person name="Romine M.F."/>
            <person name="Lindemann S.R."/>
        </authorList>
    </citation>
    <scope>NUCLEOTIDE SEQUENCE [LARGE SCALE GENOMIC DNA]</scope>
    <source>
        <strain evidence="3">HL-109</strain>
    </source>
</reference>
<dbReference type="Gene3D" id="3.90.850.10">
    <property type="entry name" value="Fumarylacetoacetase-like, C-terminal domain"/>
    <property type="match status" value="1"/>
</dbReference>
<dbReference type="Pfam" id="PF01557">
    <property type="entry name" value="FAA_hydrolase"/>
    <property type="match status" value="1"/>
</dbReference>
<dbReference type="InterPro" id="IPR050772">
    <property type="entry name" value="Hydratase-Decarb/MhpD_sf"/>
</dbReference>
<dbReference type="GO" id="GO:0008684">
    <property type="term" value="F:2-oxopent-4-enoate hydratase activity"/>
    <property type="evidence" value="ECO:0007669"/>
    <property type="project" value="TreeGrafter"/>
</dbReference>
<comment type="caution">
    <text evidence="3">The sequence shown here is derived from an EMBL/GenBank/DDBJ whole genome shotgun (WGS) entry which is preliminary data.</text>
</comment>
<dbReference type="STRING" id="1653334.GA0071312_3057"/>
<keyword evidence="6" id="KW-1185">Reference proteome</keyword>
<feature type="domain" description="Fumarylacetoacetase-like C-terminal" evidence="2">
    <location>
        <begin position="107"/>
        <end position="264"/>
    </location>
</feature>
<dbReference type="PANTHER" id="PTHR30143:SF0">
    <property type="entry name" value="2-KETO-4-PENTENOATE HYDRATASE"/>
    <property type="match status" value="1"/>
</dbReference>
<gene>
    <name evidence="4" type="ORF">GA0071312_3057</name>
    <name evidence="3" type="ORF">HLUCCO17_15535</name>
</gene>
<evidence type="ECO:0000259" key="2">
    <source>
        <dbReference type="Pfam" id="PF01557"/>
    </source>
</evidence>
<dbReference type="AlphaFoldDB" id="A0A0P8A258"/>
<dbReference type="Proteomes" id="UP000050497">
    <property type="component" value="Unassembled WGS sequence"/>
</dbReference>
<dbReference type="Proteomes" id="UP000182800">
    <property type="component" value="Unassembled WGS sequence"/>
</dbReference>
<sequence length="274" mass="29565">MVMVRDEIEAGARAILSALDGVHQIPRFSTREPAPDLDEAYAIAAAVVAQRVARGERPVGWKVGFTNRTIWDEYDVHAPIWGPIYDSGIAPAEDGVAQCSAALFCEPRIEPEIALRLAHVPDPQMDDRALLACVDGIAHGFEVVQSLFADWRFAASDTVAGCALHGCYRHGPFTPVDDADADAWCEKLSRFRIALGCDGVAIDEGGAENILGGPLQVLRHLVQGLADNPHGWELRPGDIISTGTVTRAFPVKAGQRWESTITGLPLSGLILDIR</sequence>
<dbReference type="InterPro" id="IPR036663">
    <property type="entry name" value="Fumarylacetoacetase_C_sf"/>
</dbReference>
<dbReference type="EC" id="4.1.1.77" evidence="3"/>
<dbReference type="GO" id="GO:0047437">
    <property type="term" value="F:4-oxalocrotonate decarboxylase activity"/>
    <property type="evidence" value="ECO:0007669"/>
    <property type="project" value="UniProtKB-EC"/>
</dbReference>
<protein>
    <submittedName>
        <fullName evidence="3">2-keto-4-pentenoate hydratase</fullName>
        <ecNumber evidence="3">4.1.1.77</ecNumber>
    </submittedName>
    <submittedName>
        <fullName evidence="4">2-oxo-3-hexenedioate decarboxylase</fullName>
    </submittedName>
</protein>
<dbReference type="RefSeq" id="WP_238947241.1">
    <property type="nucleotide sequence ID" value="NZ_FMBM01000002.1"/>
</dbReference>
<evidence type="ECO:0000313" key="6">
    <source>
        <dbReference type="Proteomes" id="UP000182800"/>
    </source>
</evidence>
<evidence type="ECO:0000313" key="5">
    <source>
        <dbReference type="Proteomes" id="UP000050497"/>
    </source>
</evidence>
<name>A0A0P8A258_9HYPH</name>
<accession>A0A0P8A258</accession>
<evidence type="ECO:0000313" key="3">
    <source>
        <dbReference type="EMBL" id="KPQ09244.1"/>
    </source>
</evidence>
<dbReference type="EMBL" id="LJSX01000031">
    <property type="protein sequence ID" value="KPQ09244.1"/>
    <property type="molecule type" value="Genomic_DNA"/>
</dbReference>
<keyword evidence="1 3" id="KW-0456">Lyase</keyword>
<evidence type="ECO:0000256" key="1">
    <source>
        <dbReference type="ARBA" id="ARBA00023239"/>
    </source>
</evidence>
<dbReference type="EMBL" id="FMBM01000002">
    <property type="protein sequence ID" value="SCC82081.1"/>
    <property type="molecule type" value="Genomic_DNA"/>
</dbReference>
<organism evidence="3 5">
    <name type="scientific">Saliniramus fredricksonii</name>
    <dbReference type="NCBI Taxonomy" id="1653334"/>
    <lineage>
        <taxon>Bacteria</taxon>
        <taxon>Pseudomonadati</taxon>
        <taxon>Pseudomonadota</taxon>
        <taxon>Alphaproteobacteria</taxon>
        <taxon>Hyphomicrobiales</taxon>
        <taxon>Salinarimonadaceae</taxon>
        <taxon>Saliniramus</taxon>
    </lineage>
</organism>
<dbReference type="PANTHER" id="PTHR30143">
    <property type="entry name" value="ACID HYDRATASE"/>
    <property type="match status" value="1"/>
</dbReference>
<proteinExistence type="predicted"/>
<dbReference type="InterPro" id="IPR011234">
    <property type="entry name" value="Fumarylacetoacetase-like_C"/>
</dbReference>